<dbReference type="PROSITE" id="PS51666">
    <property type="entry name" value="QLQ"/>
    <property type="match status" value="1"/>
</dbReference>
<dbReference type="GO" id="GO:0016787">
    <property type="term" value="F:hydrolase activity"/>
    <property type="evidence" value="ECO:0007669"/>
    <property type="project" value="UniProtKB-KW"/>
</dbReference>
<feature type="domain" description="Bromo" evidence="14">
    <location>
        <begin position="1848"/>
        <end position="1918"/>
    </location>
</feature>
<evidence type="ECO:0000259" key="15">
    <source>
        <dbReference type="PROSITE" id="PS51192"/>
    </source>
</evidence>
<dbReference type="PROSITE" id="PS00633">
    <property type="entry name" value="BROMODOMAIN_1"/>
    <property type="match status" value="1"/>
</dbReference>
<dbReference type="GO" id="GO:0048731">
    <property type="term" value="P:system development"/>
    <property type="evidence" value="ECO:0007669"/>
    <property type="project" value="UniProtKB-ARBA"/>
</dbReference>
<feature type="compositionally biased region" description="Low complexity" evidence="13">
    <location>
        <begin position="215"/>
        <end position="237"/>
    </location>
</feature>
<comment type="caution">
    <text evidence="19">The sequence shown here is derived from an EMBL/GenBank/DDBJ whole genome shotgun (WGS) entry which is preliminary data.</text>
</comment>
<dbReference type="PROSITE" id="PS51192">
    <property type="entry name" value="HELICASE_ATP_BIND_1"/>
    <property type="match status" value="2"/>
</dbReference>
<dbReference type="GO" id="GO:0004386">
    <property type="term" value="F:helicase activity"/>
    <property type="evidence" value="ECO:0007669"/>
    <property type="project" value="UniProtKB-KW"/>
</dbReference>
<dbReference type="GO" id="GO:0006355">
    <property type="term" value="P:regulation of DNA-templated transcription"/>
    <property type="evidence" value="ECO:0007669"/>
    <property type="project" value="InterPro"/>
</dbReference>
<dbReference type="Pfam" id="PF07529">
    <property type="entry name" value="HSA"/>
    <property type="match status" value="1"/>
</dbReference>
<dbReference type="SMART" id="SM00592">
    <property type="entry name" value="BRK"/>
    <property type="match status" value="2"/>
</dbReference>
<dbReference type="Pfam" id="PF00271">
    <property type="entry name" value="Helicase_C"/>
    <property type="match status" value="1"/>
</dbReference>
<evidence type="ECO:0000256" key="12">
    <source>
        <dbReference type="PROSITE-ProRule" id="PRU00035"/>
    </source>
</evidence>
<dbReference type="SMART" id="SM00951">
    <property type="entry name" value="QLQ"/>
    <property type="match status" value="1"/>
</dbReference>
<sequence>MSEPRPSVSPSPVPRTSSPMGPPRAPSPMAMAHGAPPAGPPAMGPPHHGPGQPPYAPPGAGQPPPPHHWQPPPAGAGAPPHPPPEGAYSAGGGPPGAPPGGPPGGAPPPAAGAPEYGLNALQAAITSMEEKGLQDDARYSQLLAIRAKHQQPGAPPGPPGPPPGSMFQQQQLQQLKAQIMAYRLLARNQPIPTNYLNLAIAGKRPDAPPPPPPFSQSQPSAPAAAPAAPPTAEGQPPARTPPPGHAAPAGPPPPGQGAPRPPAPPTSAPAPSPAAAAAPSPAAAAAPAPAPSPAVPPAAPAAPAPAQPPAAQPGAVLQQAKQNKVTPLQKPAGLDPLVLLKERENRLVTRISHRIDELSGLPATMAEDVRLRSQIELRALRLLNFQRQLRREVLEMTRRDTSLETALHVTAYKRKKRQGLREARITEKLEKQQRYEAEKKKRQKHMEYLAAVLQHGKELREFHKAGQLRLQKLNRAVQVHHANTEREKQKEQERIEKERMRRLMAEDEEGYRKLIDQKKDKRLALLLQQTDEYIANLTEMVKQHKEELKQKKREHAKSGDDDPEHRRVCVTNTESGMTLAGEDAPLASELQAWLEAHPGWVAAPDEDEEMEVDQESERPPRSAKELAELSEEERTQTVIAKAKTEDDEYKKMGEANYYSIAHAIHETVTEQASIMVNGKLKEYQIKGLEWLVSLYNNNLNGILADEMGLGKTIQTIALVTYLMEVKKVNGPYLIILPLSTLSNWVLEFEKWAPSVRVVAYKGSPSARRAIQNQMRAAKFNVLLTTYEYIIRDKAALSKNRWKYMIIDEGHRMKNHHCKLTSVLNTFYAAPHRLLLTGTPLQNKLPELWSLLNFLLPVHLQGGVYLRAVELNEEETILIIRRLHKVLRPFLLRRLKKEVESQLPDKVEYIIKCEMSALQRLLYRHMQSKGIMLTDGKGSGAGRGGSKALMNTIMQLRKLCNHPFMFQHIEEAYCAHVGMPGGMVTGPDLFRASGKFELLDRILPKLKHCGHRVLLFCQMTQLMTNHGGLPQLQGIQLKQKKREHAKSGDDDPEHRRVCVTNTESGMTLAGEDAPLASELQAWLEAHPGWVAAPDEDEEMEVDQESERPPRSAKELAELSEEERTQTVIAKAKTEDDEYKKMGEANYYSIAHAIHETVTEQASIMVNGKLKEYQIKGLEWLVSLYNNNLNGILADEMGLGKTIQTIALVTYLMEVKKVNGPYLIILPLSTLSNWVLEFEKWAPSVRVVAYKGSPSARRAIQNQMRAAKFNVLLTTYEYIIRDKAALSKNRWKYMIIDEGHRMKNHHCKLTSVLNTFYAAPHRLLLTGTPLQNKLPELWSLLNFLLPSIFKAVSTFEQWFNAPFATAGEKVELNEEETILIIRRLHKVLRPFLLRRLKKEVESQLPDKVEYIIKCEMSALQRLLYRHMQSKGIMLTDGKGSGAGRGGSKALMNTIMQLRKLCNHPFMFQHIEEAYCAHVGMPGGMVTGPDLFRASGKFELLDRILPKLKHCGHRVLLFCQMTQLMTIMEDYLNYKGYKFLRLDGTTKAEERGDLLKKFNEPSSEYFLFMLSTRAGGLGLNLQTADTVVIFDSDWNPHQDLQAQDRAHRIGQKNEVRVIRLMSVNSVEERILAAAKYKLNMDEKVIQAGKFDQKSTGTERRQMLQSILQDEDVDEEEENEVPDEETVNQMIARSEEELQVYQQLDLERRREEAKLGAARKPRLIEENELPDWLLRDEAEIDELTAEEDKEDLFGRGSRARKEVDYSDSLNDRDWLKAIGAVDDEGNEILEDEEDDGGKKRGRRGGASRSTGGRRRDDDDAKRKRGSPGAVPARLKQGMKNIVQMIIDYVDADGRVLSEPFMKLPSRKDLPDYYKVIRKPVDIKKLLARIDEGKYADLDDLEADTILMCKNAQAYNEETSLIHEDSIVLERVFANARAKVEAELEAQSEQPDNDDAEEDAQPDGEAPSKRKSRGRSNGSSKKRRKLRIVDDDDDDDDEDEETRGEENE</sequence>
<evidence type="ECO:0000256" key="9">
    <source>
        <dbReference type="ARBA" id="ARBA00023159"/>
    </source>
</evidence>
<dbReference type="GO" id="GO:0042393">
    <property type="term" value="F:histone binding"/>
    <property type="evidence" value="ECO:0007669"/>
    <property type="project" value="InterPro"/>
</dbReference>
<evidence type="ECO:0000256" key="2">
    <source>
        <dbReference type="ARBA" id="ARBA00022741"/>
    </source>
</evidence>
<dbReference type="InterPro" id="IPR037259">
    <property type="entry name" value="BRK_sf"/>
</dbReference>
<dbReference type="Proteomes" id="UP000440578">
    <property type="component" value="Unassembled WGS sequence"/>
</dbReference>
<dbReference type="GO" id="GO:0048513">
    <property type="term" value="P:animal organ development"/>
    <property type="evidence" value="ECO:0007669"/>
    <property type="project" value="UniProtKB-ARBA"/>
</dbReference>
<evidence type="ECO:0000313" key="20">
    <source>
        <dbReference type="Proteomes" id="UP000440578"/>
    </source>
</evidence>
<dbReference type="FunFam" id="1.20.5.170:FF:000008">
    <property type="entry name" value="probable global transcription activator SNF2L2 isoform X1"/>
    <property type="match status" value="1"/>
</dbReference>
<feature type="compositionally biased region" description="Basic and acidic residues" evidence="13">
    <location>
        <begin position="1103"/>
        <end position="1122"/>
    </location>
</feature>
<feature type="region of interest" description="Disordered" evidence="13">
    <location>
        <begin position="197"/>
        <end position="329"/>
    </location>
</feature>
<dbReference type="Gene3D" id="1.20.920.10">
    <property type="entry name" value="Bromodomain-like"/>
    <property type="match status" value="1"/>
</dbReference>
<dbReference type="InterPro" id="IPR027417">
    <property type="entry name" value="P-loop_NTPase"/>
</dbReference>
<dbReference type="Gene3D" id="3.40.50.300">
    <property type="entry name" value="P-loop containing nucleotide triphosphate hydrolases"/>
    <property type="match status" value="2"/>
</dbReference>
<keyword evidence="6" id="KW-0156">Chromatin regulator</keyword>
<dbReference type="InterPro" id="IPR018359">
    <property type="entry name" value="Bromodomain_CS"/>
</dbReference>
<keyword evidence="3" id="KW-0378">Hydrolase</keyword>
<feature type="domain" description="Helicase ATP-binding" evidence="15">
    <location>
        <begin position="692"/>
        <end position="857"/>
    </location>
</feature>
<comment type="subcellular location">
    <subcellularLocation>
        <location evidence="1">Nucleus</location>
    </subcellularLocation>
</comment>
<dbReference type="PROSITE" id="PS50014">
    <property type="entry name" value="BROMODOMAIN_2"/>
    <property type="match status" value="1"/>
</dbReference>
<feature type="region of interest" description="Disordered" evidence="13">
    <location>
        <begin position="1782"/>
        <end position="1829"/>
    </location>
</feature>
<evidence type="ECO:0000313" key="19">
    <source>
        <dbReference type="EMBL" id="KAF0298351.1"/>
    </source>
</evidence>
<evidence type="ECO:0000256" key="13">
    <source>
        <dbReference type="SAM" id="MobiDB-lite"/>
    </source>
</evidence>
<feature type="domain" description="Helicase C-terminal" evidence="16">
    <location>
        <begin position="1497"/>
        <end position="1664"/>
    </location>
</feature>
<dbReference type="FunFam" id="3.40.50.10810:FF:000008">
    <property type="entry name" value="Chromatin structure-remodeling complex subunit snf21"/>
    <property type="match status" value="2"/>
</dbReference>
<dbReference type="Pfam" id="PF00439">
    <property type="entry name" value="Bromodomain"/>
    <property type="match status" value="1"/>
</dbReference>
<accession>A0A6A4W8V4</accession>
<feature type="region of interest" description="Disordered" evidence="13">
    <location>
        <begin position="1937"/>
        <end position="2003"/>
    </location>
</feature>
<dbReference type="FunFam" id="3.40.50.300:FF:003020">
    <property type="entry name" value="SNF2-related domain-containing protein"/>
    <property type="match status" value="1"/>
</dbReference>
<evidence type="ECO:0000256" key="4">
    <source>
        <dbReference type="ARBA" id="ARBA00022806"/>
    </source>
</evidence>
<feature type="compositionally biased region" description="Pro residues" evidence="13">
    <location>
        <begin position="37"/>
        <end position="85"/>
    </location>
</feature>
<dbReference type="SUPFAM" id="SSF160481">
    <property type="entry name" value="BRK domain-like"/>
    <property type="match status" value="2"/>
</dbReference>
<keyword evidence="2" id="KW-0547">Nucleotide-binding</keyword>
<evidence type="ECO:0000256" key="5">
    <source>
        <dbReference type="ARBA" id="ARBA00022840"/>
    </source>
</evidence>
<dbReference type="SMART" id="SM00573">
    <property type="entry name" value="HSA"/>
    <property type="match status" value="1"/>
</dbReference>
<dbReference type="InterPro" id="IPR036427">
    <property type="entry name" value="Bromodomain-like_sf"/>
</dbReference>
<feature type="compositionally biased region" description="Acidic residues" evidence="13">
    <location>
        <begin position="1782"/>
        <end position="1791"/>
    </location>
</feature>
<feature type="compositionally biased region" description="Pro residues" evidence="13">
    <location>
        <begin position="95"/>
        <end position="111"/>
    </location>
</feature>
<feature type="compositionally biased region" description="Basic and acidic residues" evidence="13">
    <location>
        <begin position="128"/>
        <end position="138"/>
    </location>
</feature>
<proteinExistence type="predicted"/>
<feature type="compositionally biased region" description="Pro residues" evidence="13">
    <location>
        <begin position="153"/>
        <end position="164"/>
    </location>
</feature>
<keyword evidence="20" id="KW-1185">Reference proteome</keyword>
<feature type="domain" description="HSA" evidence="17">
    <location>
        <begin position="433"/>
        <end position="505"/>
    </location>
</feature>
<name>A0A6A4W8V4_AMPAM</name>
<feature type="domain" description="Helicase ATP-binding" evidence="15">
    <location>
        <begin position="1180"/>
        <end position="1345"/>
    </location>
</feature>
<dbReference type="PRINTS" id="PR00503">
    <property type="entry name" value="BROMODOMAIN"/>
</dbReference>
<evidence type="ECO:0000256" key="7">
    <source>
        <dbReference type="ARBA" id="ARBA00023015"/>
    </source>
</evidence>
<dbReference type="InterPro" id="IPR029295">
    <property type="entry name" value="SnAC"/>
</dbReference>
<dbReference type="Pfam" id="PF00176">
    <property type="entry name" value="SNF2-rel_dom"/>
    <property type="match status" value="2"/>
</dbReference>
<dbReference type="InterPro" id="IPR014012">
    <property type="entry name" value="HSA_dom"/>
</dbReference>
<dbReference type="PROSITE" id="PS51194">
    <property type="entry name" value="HELICASE_CTER"/>
    <property type="match status" value="1"/>
</dbReference>
<dbReference type="InterPro" id="IPR038718">
    <property type="entry name" value="SNF2-like_sf"/>
</dbReference>
<evidence type="ECO:0000256" key="1">
    <source>
        <dbReference type="ARBA" id="ARBA00004123"/>
    </source>
</evidence>
<dbReference type="Pfam" id="PF14619">
    <property type="entry name" value="SnAC"/>
    <property type="match status" value="1"/>
</dbReference>
<evidence type="ECO:0000259" key="14">
    <source>
        <dbReference type="PROSITE" id="PS50014"/>
    </source>
</evidence>
<dbReference type="SMART" id="SM00297">
    <property type="entry name" value="BROMO"/>
    <property type="match status" value="1"/>
</dbReference>
<dbReference type="SMART" id="SM01314">
    <property type="entry name" value="SnAC"/>
    <property type="match status" value="1"/>
</dbReference>
<dbReference type="Gene3D" id="1.20.5.170">
    <property type="match status" value="1"/>
</dbReference>
<feature type="compositionally biased region" description="Basic and acidic residues" evidence="13">
    <location>
        <begin position="615"/>
        <end position="635"/>
    </location>
</feature>
<feature type="compositionally biased region" description="Pro residues" evidence="13">
    <location>
        <begin position="288"/>
        <end position="311"/>
    </location>
</feature>
<dbReference type="SUPFAM" id="SSF47370">
    <property type="entry name" value="Bromodomain"/>
    <property type="match status" value="1"/>
</dbReference>
<evidence type="ECO:0000256" key="6">
    <source>
        <dbReference type="ARBA" id="ARBA00022853"/>
    </source>
</evidence>
<dbReference type="GO" id="GO:0005634">
    <property type="term" value="C:nucleus"/>
    <property type="evidence" value="ECO:0007669"/>
    <property type="project" value="UniProtKB-SubCell"/>
</dbReference>
<feature type="region of interest" description="Disordered" evidence="13">
    <location>
        <begin position="1094"/>
        <end position="1122"/>
    </location>
</feature>
<feature type="domain" description="QLQ" evidence="18">
    <location>
        <begin position="166"/>
        <end position="201"/>
    </location>
</feature>
<keyword evidence="7" id="KW-0805">Transcription regulation</keyword>
<feature type="compositionally biased region" description="Low complexity" evidence="13">
    <location>
        <begin position="27"/>
        <end position="36"/>
    </location>
</feature>
<keyword evidence="11" id="KW-0539">Nucleus</keyword>
<dbReference type="Pfam" id="PF08880">
    <property type="entry name" value="QLQ"/>
    <property type="match status" value="1"/>
</dbReference>
<dbReference type="Gene3D" id="3.40.50.10810">
    <property type="entry name" value="Tandem AAA-ATPase domain"/>
    <property type="match status" value="2"/>
</dbReference>
<feature type="region of interest" description="Disordered" evidence="13">
    <location>
        <begin position="545"/>
        <end position="567"/>
    </location>
</feature>
<feature type="compositionally biased region" description="Low complexity" evidence="13">
    <location>
        <begin position="273"/>
        <end position="287"/>
    </location>
</feature>
<dbReference type="InterPro" id="IPR006576">
    <property type="entry name" value="BRK_domain"/>
</dbReference>
<dbReference type="SUPFAM" id="SSF52540">
    <property type="entry name" value="P-loop containing nucleoside triphosphate hydrolases"/>
    <property type="match status" value="4"/>
</dbReference>
<protein>
    <submittedName>
        <fullName evidence="19">Transcription activator BRG1</fullName>
    </submittedName>
</protein>
<dbReference type="OrthoDB" id="5857104at2759"/>
<dbReference type="PROSITE" id="PS51204">
    <property type="entry name" value="HSA"/>
    <property type="match status" value="1"/>
</dbReference>
<organism evidence="19 20">
    <name type="scientific">Amphibalanus amphitrite</name>
    <name type="common">Striped barnacle</name>
    <name type="synonym">Balanus amphitrite</name>
    <dbReference type="NCBI Taxonomy" id="1232801"/>
    <lineage>
        <taxon>Eukaryota</taxon>
        <taxon>Metazoa</taxon>
        <taxon>Ecdysozoa</taxon>
        <taxon>Arthropoda</taxon>
        <taxon>Crustacea</taxon>
        <taxon>Multicrustacea</taxon>
        <taxon>Cirripedia</taxon>
        <taxon>Thoracica</taxon>
        <taxon>Thoracicalcarea</taxon>
        <taxon>Balanomorpha</taxon>
        <taxon>Balanoidea</taxon>
        <taxon>Balanidae</taxon>
        <taxon>Amphibalaninae</taxon>
        <taxon>Amphibalanus</taxon>
    </lineage>
</organism>
<feature type="region of interest" description="Disordered" evidence="13">
    <location>
        <begin position="127"/>
        <end position="172"/>
    </location>
</feature>
<keyword evidence="4" id="KW-0347">Helicase</keyword>
<dbReference type="InterPro" id="IPR014001">
    <property type="entry name" value="Helicase_ATP-bd"/>
</dbReference>
<evidence type="ECO:0000259" key="18">
    <source>
        <dbReference type="PROSITE" id="PS51666"/>
    </source>
</evidence>
<dbReference type="GO" id="GO:0005524">
    <property type="term" value="F:ATP binding"/>
    <property type="evidence" value="ECO:0007669"/>
    <property type="project" value="UniProtKB-KW"/>
</dbReference>
<dbReference type="Pfam" id="PF07533">
    <property type="entry name" value="BRK"/>
    <property type="match status" value="2"/>
</dbReference>
<dbReference type="InterPro" id="IPR049730">
    <property type="entry name" value="SNF2/RAD54-like_C"/>
</dbReference>
<dbReference type="PANTHER" id="PTHR10799">
    <property type="entry name" value="SNF2/RAD54 HELICASE FAMILY"/>
    <property type="match status" value="1"/>
</dbReference>
<dbReference type="SMART" id="SM00490">
    <property type="entry name" value="HELICc"/>
    <property type="match status" value="1"/>
</dbReference>
<evidence type="ECO:0000256" key="10">
    <source>
        <dbReference type="ARBA" id="ARBA00023163"/>
    </source>
</evidence>
<keyword evidence="10" id="KW-0804">Transcription</keyword>
<dbReference type="EMBL" id="VIIS01001436">
    <property type="protein sequence ID" value="KAF0298351.1"/>
    <property type="molecule type" value="Genomic_DNA"/>
</dbReference>
<dbReference type="GO" id="GO:0006325">
    <property type="term" value="P:chromatin organization"/>
    <property type="evidence" value="ECO:0007669"/>
    <property type="project" value="UniProtKB-KW"/>
</dbReference>
<reference evidence="19 20" key="1">
    <citation type="submission" date="2019-07" db="EMBL/GenBank/DDBJ databases">
        <title>Draft genome assembly of a fouling barnacle, Amphibalanus amphitrite (Darwin, 1854): The first reference genome for Thecostraca.</title>
        <authorList>
            <person name="Kim W."/>
        </authorList>
    </citation>
    <scope>NUCLEOTIDE SEQUENCE [LARGE SCALE GENOMIC DNA]</scope>
    <source>
        <strain evidence="19">SNU_AA5</strain>
        <tissue evidence="19">Soma without cirri and trophi</tissue>
    </source>
</reference>
<evidence type="ECO:0000256" key="11">
    <source>
        <dbReference type="ARBA" id="ARBA00023242"/>
    </source>
</evidence>
<dbReference type="InterPro" id="IPR001650">
    <property type="entry name" value="Helicase_C-like"/>
</dbReference>
<evidence type="ECO:0000259" key="17">
    <source>
        <dbReference type="PROSITE" id="PS51204"/>
    </source>
</evidence>
<feature type="compositionally biased region" description="Basic residues" evidence="13">
    <location>
        <begin position="1964"/>
        <end position="1981"/>
    </location>
</feature>
<gene>
    <name evidence="19" type="primary">SMARCA4_3</name>
    <name evidence="19" type="ORF">FJT64_004297</name>
</gene>
<keyword evidence="5" id="KW-0067">ATP-binding</keyword>
<feature type="compositionally biased region" description="Acidic residues" evidence="13">
    <location>
        <begin position="1985"/>
        <end position="2003"/>
    </location>
</feature>
<feature type="region of interest" description="Disordered" evidence="13">
    <location>
        <begin position="606"/>
        <end position="636"/>
    </location>
</feature>
<dbReference type="InterPro" id="IPR000330">
    <property type="entry name" value="SNF2_N"/>
</dbReference>
<feature type="region of interest" description="Disordered" evidence="13">
    <location>
        <begin position="1"/>
        <end position="115"/>
    </location>
</feature>
<keyword evidence="9" id="KW-0010">Activator</keyword>
<feature type="compositionally biased region" description="Pro residues" evidence="13">
    <location>
        <begin position="238"/>
        <end position="272"/>
    </location>
</feature>
<dbReference type="CDD" id="cd17996">
    <property type="entry name" value="DEXHc_SMARCA2_SMARCA4"/>
    <property type="match status" value="2"/>
</dbReference>
<feature type="compositionally biased region" description="Acidic residues" evidence="13">
    <location>
        <begin position="1938"/>
        <end position="1957"/>
    </location>
</feature>
<evidence type="ECO:0000259" key="16">
    <source>
        <dbReference type="PROSITE" id="PS51194"/>
    </source>
</evidence>
<dbReference type="Gene3D" id="3.40.5.120">
    <property type="match status" value="2"/>
</dbReference>
<dbReference type="CDD" id="cd18793">
    <property type="entry name" value="SF2_C_SNF"/>
    <property type="match status" value="1"/>
</dbReference>
<dbReference type="SMART" id="SM00487">
    <property type="entry name" value="DEXDc"/>
    <property type="match status" value="2"/>
</dbReference>
<feature type="compositionally biased region" description="Basic and acidic residues" evidence="13">
    <location>
        <begin position="556"/>
        <end position="567"/>
    </location>
</feature>
<dbReference type="InterPro" id="IPR014978">
    <property type="entry name" value="Gln-Leu-Gln_QLQ"/>
</dbReference>
<dbReference type="InterPro" id="IPR001487">
    <property type="entry name" value="Bromodomain"/>
</dbReference>
<keyword evidence="8 12" id="KW-0103">Bromodomain</keyword>
<evidence type="ECO:0000256" key="8">
    <source>
        <dbReference type="ARBA" id="ARBA00023117"/>
    </source>
</evidence>
<evidence type="ECO:0000256" key="3">
    <source>
        <dbReference type="ARBA" id="ARBA00022801"/>
    </source>
</evidence>